<keyword evidence="1" id="KW-0004">4Fe-4S</keyword>
<keyword evidence="8" id="KW-1185">Reference proteome</keyword>
<name>A0A516PY66_9ACTN</name>
<dbReference type="Gene3D" id="3.50.50.60">
    <property type="entry name" value="FAD/NAD(P)-binding domain"/>
    <property type="match status" value="1"/>
</dbReference>
<keyword evidence="5" id="KW-0411">Iron-sulfur</keyword>
<reference evidence="7 8" key="1">
    <citation type="submission" date="2019-07" db="EMBL/GenBank/DDBJ databases">
        <title>Microlunatus dokdonensis sp. nov. isolated from the rhizospheric soil of the wild plant Elymus tsukushiensis.</title>
        <authorList>
            <person name="Ghim S.-Y."/>
            <person name="Hwang Y.-J."/>
            <person name="Son J.-S."/>
            <person name="Shin J.-H."/>
        </authorList>
    </citation>
    <scope>NUCLEOTIDE SEQUENCE [LARGE SCALE GENOMIC DNA]</scope>
    <source>
        <strain evidence="7 8">KUDC0627</strain>
    </source>
</reference>
<keyword evidence="4" id="KW-0408">Iron</keyword>
<keyword evidence="2" id="KW-0479">Metal-binding</keyword>
<dbReference type="InterPro" id="IPR036188">
    <property type="entry name" value="FAD/NAD-bd_sf"/>
</dbReference>
<dbReference type="RefSeq" id="WP_143986076.1">
    <property type="nucleotide sequence ID" value="NZ_CP041692.1"/>
</dbReference>
<accession>A0A516PY66</accession>
<dbReference type="GO" id="GO:0016491">
    <property type="term" value="F:oxidoreductase activity"/>
    <property type="evidence" value="ECO:0007669"/>
    <property type="project" value="UniProtKB-KW"/>
</dbReference>
<dbReference type="SUPFAM" id="SSF51905">
    <property type="entry name" value="FAD/NAD(P)-binding domain"/>
    <property type="match status" value="1"/>
</dbReference>
<sequence>MRDQGQRGPASRGATEPGRQRLLIAPASGPRSYRIERLDAQLAIVGGGLAGTCAAITAARAGVRVILVQDRPVLGGNSSSEVRLWVLGATAHMGNNNRFAREGGVVDEILVENTYRNPDGNPLIFDTILLEKVVEEPNITLLLNTAMTDVQLDESAAGTRISGVTAFCSQNSTRYEIAAELFLDSSGDGALAFLSGAAFRMGAEAESEFAELFAPSEEFGDLLGQSMYFYTKDVGHPVRFVPPSYALPSLDEIPRARSFTTNLNGCRLWWIEWGGRLDTVHETETIKWKLWQVVYGVWDHLKNSGEFPDAENLTLEWVGTIPGKRESRRFEGLYMLRQDDVINQTQHDDAVAFGGWSIDLHPADGVFSEKPGSTHLHPRGVYQIPYRCLVSRDIDNLFFAGRIISASHVAFGSTRVMATSAHGAQAVALAAAICLRDGLRPADILRPGPMAELQTQLLRTGQHIPQHGLQDPDDLAATATVTASSELRLGAIPDSDAPVALNVDRGQLLPLPAGRVPQLGLRLDVAASTKLRAQLRRGIRGDDYTPDQLLAACELDLDPGDDQLIKIDFDAELDRPAYVVLSLLRNDDVGVHTSDLIVTGLIPLQHRTDQPERAEIGQPGLEFWTPVRRPDGRNLALVLDPPVVIGPAVSVINGVDRPTAASNAWIAAVDDQQPTLRLRWDEPQRIGRIELRCDTDFDHAMESVLYTQPEAAMPQCVRDLTITADGRVVIEIHDHHQSALTITPDDVLEVSELAITVNATNGNAPAALFAVRCYAAPDGRILTDAPTSSGHRHG</sequence>
<evidence type="ECO:0000256" key="3">
    <source>
        <dbReference type="ARBA" id="ARBA00023002"/>
    </source>
</evidence>
<evidence type="ECO:0000256" key="1">
    <source>
        <dbReference type="ARBA" id="ARBA00022485"/>
    </source>
</evidence>
<dbReference type="AlphaFoldDB" id="A0A516PY66"/>
<dbReference type="EMBL" id="CP041692">
    <property type="protein sequence ID" value="QDP96110.1"/>
    <property type="molecule type" value="Genomic_DNA"/>
</dbReference>
<proteinExistence type="predicted"/>
<dbReference type="Proteomes" id="UP000319263">
    <property type="component" value="Chromosome"/>
</dbReference>
<keyword evidence="3" id="KW-0560">Oxidoreductase</keyword>
<organism evidence="7 8">
    <name type="scientific">Microlunatus elymi</name>
    <dbReference type="NCBI Taxonomy" id="2596828"/>
    <lineage>
        <taxon>Bacteria</taxon>
        <taxon>Bacillati</taxon>
        <taxon>Actinomycetota</taxon>
        <taxon>Actinomycetes</taxon>
        <taxon>Propionibacteriales</taxon>
        <taxon>Propionibacteriaceae</taxon>
        <taxon>Microlunatus</taxon>
    </lineage>
</organism>
<protein>
    <submittedName>
        <fullName evidence="7">FAD-dependent oxidoreductase</fullName>
    </submittedName>
</protein>
<evidence type="ECO:0000313" key="8">
    <source>
        <dbReference type="Proteomes" id="UP000319263"/>
    </source>
</evidence>
<gene>
    <name evidence="7" type="ORF">FOE78_09540</name>
</gene>
<evidence type="ECO:0000256" key="4">
    <source>
        <dbReference type="ARBA" id="ARBA00023004"/>
    </source>
</evidence>
<evidence type="ECO:0000256" key="2">
    <source>
        <dbReference type="ARBA" id="ARBA00022723"/>
    </source>
</evidence>
<feature type="region of interest" description="Disordered" evidence="6">
    <location>
        <begin position="1"/>
        <end position="21"/>
    </location>
</feature>
<dbReference type="Pfam" id="PF12831">
    <property type="entry name" value="FAD_oxidored"/>
    <property type="match status" value="1"/>
</dbReference>
<dbReference type="PANTHER" id="PTHR43498:SF1">
    <property type="entry name" value="COB--COM HETERODISULFIDE REDUCTASE IRON-SULFUR SUBUNIT A"/>
    <property type="match status" value="1"/>
</dbReference>
<dbReference type="GO" id="GO:0051539">
    <property type="term" value="F:4 iron, 4 sulfur cluster binding"/>
    <property type="evidence" value="ECO:0007669"/>
    <property type="project" value="UniProtKB-KW"/>
</dbReference>
<dbReference type="OrthoDB" id="177652at2"/>
<dbReference type="KEGG" id="mik:FOE78_09540"/>
<evidence type="ECO:0000313" key="7">
    <source>
        <dbReference type="EMBL" id="QDP96110.1"/>
    </source>
</evidence>
<dbReference type="GO" id="GO:0046872">
    <property type="term" value="F:metal ion binding"/>
    <property type="evidence" value="ECO:0007669"/>
    <property type="project" value="UniProtKB-KW"/>
</dbReference>
<dbReference type="PANTHER" id="PTHR43498">
    <property type="entry name" value="FERREDOXIN:COB-COM HETERODISULFIDE REDUCTASE SUBUNIT A"/>
    <property type="match status" value="1"/>
</dbReference>
<dbReference type="InterPro" id="IPR039650">
    <property type="entry name" value="HdrA-like"/>
</dbReference>
<evidence type="ECO:0000256" key="5">
    <source>
        <dbReference type="ARBA" id="ARBA00023014"/>
    </source>
</evidence>
<evidence type="ECO:0000256" key="6">
    <source>
        <dbReference type="SAM" id="MobiDB-lite"/>
    </source>
</evidence>